<dbReference type="FunFam" id="3.40.140.10:FF:000025">
    <property type="entry name" value="Riboflavin biosynthesis protein RibD"/>
    <property type="match status" value="1"/>
</dbReference>
<dbReference type="SUPFAM" id="SSF53597">
    <property type="entry name" value="Dihydrofolate reductase-like"/>
    <property type="match status" value="1"/>
</dbReference>
<evidence type="ECO:0000256" key="12">
    <source>
        <dbReference type="ARBA" id="ARBA00023268"/>
    </source>
</evidence>
<name>A0A9J6ZR37_9BACT</name>
<comment type="similarity">
    <text evidence="4 13">In the N-terminal section; belongs to the cytidine and deoxycytidylate deaminase family.</text>
</comment>
<reference evidence="18" key="1">
    <citation type="submission" date="2022-05" db="EMBL/GenBank/DDBJ databases">
        <authorList>
            <person name="Sun X."/>
        </authorList>
    </citation>
    <scope>NUCLEOTIDE SEQUENCE</scope>
    <source>
        <strain evidence="18">Ai-910</strain>
    </source>
</reference>
<protein>
    <recommendedName>
        <fullName evidence="13">Riboflavin biosynthesis protein RibD</fullName>
    </recommendedName>
    <domain>
        <recommendedName>
            <fullName evidence="13">Diaminohydroxyphosphoribosylaminopyrimidine deaminase</fullName>
            <shortName evidence="13">DRAP deaminase</shortName>
            <ecNumber evidence="13">3.5.4.26</ecNumber>
        </recommendedName>
        <alternativeName>
            <fullName evidence="13">Riboflavin-specific deaminase</fullName>
        </alternativeName>
    </domain>
    <domain>
        <recommendedName>
            <fullName evidence="13">5-amino-6-(5-phosphoribosylamino)uracil reductase</fullName>
            <ecNumber evidence="13">1.1.1.193</ecNumber>
        </recommendedName>
        <alternativeName>
            <fullName evidence="13">HTP reductase</fullName>
        </alternativeName>
    </domain>
</protein>
<comment type="catalytic activity">
    <reaction evidence="13">
        <text>2,5-diamino-6-hydroxy-4-(5-phosphoribosylamino)-pyrimidine + H2O + H(+) = 5-amino-6-(5-phospho-D-ribosylamino)uracil + NH4(+)</text>
        <dbReference type="Rhea" id="RHEA:21868"/>
        <dbReference type="ChEBI" id="CHEBI:15377"/>
        <dbReference type="ChEBI" id="CHEBI:15378"/>
        <dbReference type="ChEBI" id="CHEBI:28938"/>
        <dbReference type="ChEBI" id="CHEBI:58453"/>
        <dbReference type="ChEBI" id="CHEBI:58614"/>
        <dbReference type="EC" id="3.5.4.26"/>
    </reaction>
</comment>
<evidence type="ECO:0000256" key="4">
    <source>
        <dbReference type="ARBA" id="ARBA00005259"/>
    </source>
</evidence>
<dbReference type="SUPFAM" id="SSF53927">
    <property type="entry name" value="Cytidine deaminase-like"/>
    <property type="match status" value="1"/>
</dbReference>
<feature type="binding site" evidence="15">
    <location>
        <position position="196"/>
    </location>
    <ligand>
        <name>substrate</name>
    </ligand>
</feature>
<dbReference type="Gene3D" id="3.40.140.10">
    <property type="entry name" value="Cytidine Deaminase, domain 2"/>
    <property type="match status" value="1"/>
</dbReference>
<evidence type="ECO:0000256" key="8">
    <source>
        <dbReference type="ARBA" id="ARBA00022801"/>
    </source>
</evidence>
<evidence type="ECO:0000256" key="9">
    <source>
        <dbReference type="ARBA" id="ARBA00022833"/>
    </source>
</evidence>
<dbReference type="InterPro" id="IPR002125">
    <property type="entry name" value="CMP_dCMP_dom"/>
</dbReference>
<comment type="similarity">
    <text evidence="5 13">In the C-terminal section; belongs to the HTP reductase family.</text>
</comment>
<dbReference type="NCBIfam" id="TIGR00326">
    <property type="entry name" value="eubact_ribD"/>
    <property type="match status" value="1"/>
</dbReference>
<comment type="cofactor">
    <cofactor evidence="13 16">
        <name>Zn(2+)</name>
        <dbReference type="ChEBI" id="CHEBI:29105"/>
    </cofactor>
    <text evidence="13 16">Binds 1 zinc ion.</text>
</comment>
<evidence type="ECO:0000256" key="2">
    <source>
        <dbReference type="ARBA" id="ARBA00004882"/>
    </source>
</evidence>
<evidence type="ECO:0000256" key="16">
    <source>
        <dbReference type="PIRSR" id="PIRSR006769-3"/>
    </source>
</evidence>
<dbReference type="CDD" id="cd01284">
    <property type="entry name" value="Riboflavin_deaminase-reductase"/>
    <property type="match status" value="1"/>
</dbReference>
<keyword evidence="9 13" id="KW-0862">Zinc</keyword>
<evidence type="ECO:0000256" key="3">
    <source>
        <dbReference type="ARBA" id="ARBA00004910"/>
    </source>
</evidence>
<comment type="pathway">
    <text evidence="3 13">Cofactor biosynthesis; riboflavin biosynthesis; 5-amino-6-(D-ribitylamino)uracil from GTP: step 3/4.</text>
</comment>
<dbReference type="GO" id="GO:0008835">
    <property type="term" value="F:diaminohydroxyphosphoribosylaminopyrimidine deaminase activity"/>
    <property type="evidence" value="ECO:0007669"/>
    <property type="project" value="UniProtKB-EC"/>
</dbReference>
<evidence type="ECO:0000256" key="14">
    <source>
        <dbReference type="PIRSR" id="PIRSR006769-1"/>
    </source>
</evidence>
<feature type="binding site" evidence="15">
    <location>
        <position position="182"/>
    </location>
    <ligand>
        <name>NADP(+)</name>
        <dbReference type="ChEBI" id="CHEBI:58349"/>
    </ligand>
</feature>
<accession>A0A9J6ZR37</accession>
<feature type="binding site" evidence="16">
    <location>
        <position position="55"/>
    </location>
    <ligand>
        <name>Zn(2+)</name>
        <dbReference type="ChEBI" id="CHEBI:29105"/>
        <note>catalytic</note>
    </ligand>
</feature>
<sequence>MGKYGEEDIKYMCRCIDLALRAEGNTYPNPMVGSVIVHDGKIIGEGYHLKAGGPHAEVHAIASVKHPELLKDSTIYVSLEPCSHFGKTPPCAQRIIQAGIPHVVVGCLDSNAKVSGRGIEQLRAAGVDVKVGVLEEECRELNRRFFTWHEKHRPYIILKWAETRDGFLDINRQATVGGRPTWITSEYARRAVHQWRSREQAIMVGSNTALADNPGLQVRDWTGPNPLRVVIDRNNKLPGGLELFSGKEPTLLFTSEIVDDGKNVEKVLINDGEDPIDAVLGELYKRNIQSLIVEGGSQLLSRFIERNLWDEARVFVGQMDFGDGIKAPATKGQLIDFTHFDNSILYMYRNI</sequence>
<dbReference type="Proteomes" id="UP001056426">
    <property type="component" value="Chromosome"/>
</dbReference>
<dbReference type="InterPro" id="IPR002734">
    <property type="entry name" value="RibDG_C"/>
</dbReference>
<keyword evidence="8 13" id="KW-0378">Hydrolase</keyword>
<evidence type="ECO:0000256" key="10">
    <source>
        <dbReference type="ARBA" id="ARBA00022857"/>
    </source>
</evidence>
<evidence type="ECO:0000256" key="5">
    <source>
        <dbReference type="ARBA" id="ARBA00007417"/>
    </source>
</evidence>
<evidence type="ECO:0000256" key="15">
    <source>
        <dbReference type="PIRSR" id="PIRSR006769-2"/>
    </source>
</evidence>
<dbReference type="InterPro" id="IPR050765">
    <property type="entry name" value="Riboflavin_Biosynth_HTPR"/>
</dbReference>
<dbReference type="InterPro" id="IPR024072">
    <property type="entry name" value="DHFR-like_dom_sf"/>
</dbReference>
<evidence type="ECO:0000256" key="1">
    <source>
        <dbReference type="ARBA" id="ARBA00002151"/>
    </source>
</evidence>
<evidence type="ECO:0000256" key="6">
    <source>
        <dbReference type="ARBA" id="ARBA00022619"/>
    </source>
</evidence>
<dbReference type="RefSeq" id="WP_250724185.1">
    <property type="nucleotide sequence ID" value="NZ_CP098400.1"/>
</dbReference>
<organism evidence="18 19">
    <name type="scientific">Xiashengella succiniciproducens</name>
    <dbReference type="NCBI Taxonomy" id="2949635"/>
    <lineage>
        <taxon>Bacteria</taxon>
        <taxon>Pseudomonadati</taxon>
        <taxon>Bacteroidota</taxon>
        <taxon>Bacteroidia</taxon>
        <taxon>Marinilabiliales</taxon>
        <taxon>Marinilabiliaceae</taxon>
        <taxon>Xiashengella</taxon>
    </lineage>
</organism>
<dbReference type="EMBL" id="CP098400">
    <property type="protein sequence ID" value="URW80073.1"/>
    <property type="molecule type" value="Genomic_DNA"/>
</dbReference>
<dbReference type="PANTHER" id="PTHR38011:SF7">
    <property type="entry name" value="2,5-DIAMINO-6-RIBOSYLAMINO-4(3H)-PYRIMIDINONE 5'-PHOSPHATE REDUCTASE"/>
    <property type="match status" value="1"/>
</dbReference>
<dbReference type="GO" id="GO:0008703">
    <property type="term" value="F:5-amino-6-(5-phosphoribosylamino)uracil reductase activity"/>
    <property type="evidence" value="ECO:0007669"/>
    <property type="project" value="UniProtKB-EC"/>
</dbReference>
<feature type="binding site" evidence="16">
    <location>
        <position position="91"/>
    </location>
    <ligand>
        <name>Zn(2+)</name>
        <dbReference type="ChEBI" id="CHEBI:29105"/>
        <note>catalytic</note>
    </ligand>
</feature>
<dbReference type="Gene3D" id="3.40.430.10">
    <property type="entry name" value="Dihydrofolate Reductase, subunit A"/>
    <property type="match status" value="1"/>
</dbReference>
<feature type="binding site" evidence="15">
    <location>
        <position position="208"/>
    </location>
    <ligand>
        <name>NADP(+)</name>
        <dbReference type="ChEBI" id="CHEBI:58349"/>
    </ligand>
</feature>
<proteinExistence type="inferred from homology"/>
<dbReference type="GO" id="GO:0009231">
    <property type="term" value="P:riboflavin biosynthetic process"/>
    <property type="evidence" value="ECO:0007669"/>
    <property type="project" value="UniProtKB-KW"/>
</dbReference>
<feature type="binding site" evidence="15">
    <location>
        <position position="216"/>
    </location>
    <ligand>
        <name>substrate</name>
    </ligand>
</feature>
<dbReference type="Pfam" id="PF01872">
    <property type="entry name" value="RibD_C"/>
    <property type="match status" value="1"/>
</dbReference>
<evidence type="ECO:0000256" key="13">
    <source>
        <dbReference type="PIRNR" id="PIRNR006769"/>
    </source>
</evidence>
<evidence type="ECO:0000259" key="17">
    <source>
        <dbReference type="PROSITE" id="PS51747"/>
    </source>
</evidence>
<dbReference type="Pfam" id="PF00383">
    <property type="entry name" value="dCMP_cyt_deam_1"/>
    <property type="match status" value="1"/>
</dbReference>
<dbReference type="InterPro" id="IPR016193">
    <property type="entry name" value="Cytidine_deaminase-like"/>
</dbReference>
<evidence type="ECO:0000313" key="19">
    <source>
        <dbReference type="Proteomes" id="UP001056426"/>
    </source>
</evidence>
<feature type="domain" description="CMP/dCMP-type deaminase" evidence="17">
    <location>
        <begin position="6"/>
        <end position="130"/>
    </location>
</feature>
<keyword evidence="12" id="KW-0511">Multifunctional enzyme</keyword>
<evidence type="ECO:0000313" key="18">
    <source>
        <dbReference type="EMBL" id="URW80073.1"/>
    </source>
</evidence>
<dbReference type="KEGG" id="alkq:M9189_01700"/>
<dbReference type="AlphaFoldDB" id="A0A9J6ZR37"/>
<feature type="binding site" evidence="16">
    <location>
        <position position="82"/>
    </location>
    <ligand>
        <name>Zn(2+)</name>
        <dbReference type="ChEBI" id="CHEBI:29105"/>
        <note>catalytic</note>
    </ligand>
</feature>
<dbReference type="InterPro" id="IPR016192">
    <property type="entry name" value="APOBEC/CMP_deaminase_Zn-bd"/>
</dbReference>
<comment type="function">
    <text evidence="1 13">Converts 2,5-diamino-6-(ribosylamino)-4(3h)-pyrimidinone 5'-phosphate into 5-amino-6-(ribosylamino)-2,4(1h,3h)-pyrimidinedione 5'-phosphate.</text>
</comment>
<feature type="binding site" evidence="15">
    <location>
        <position position="161"/>
    </location>
    <ligand>
        <name>NADP(+)</name>
        <dbReference type="ChEBI" id="CHEBI:58349"/>
    </ligand>
</feature>
<keyword evidence="11 13" id="KW-0560">Oxidoreductase</keyword>
<evidence type="ECO:0000256" key="11">
    <source>
        <dbReference type="ARBA" id="ARBA00023002"/>
    </source>
</evidence>
<feature type="active site" description="Proton donor" evidence="14">
    <location>
        <position position="57"/>
    </location>
</feature>
<keyword evidence="10 13" id="KW-0521">NADP</keyword>
<dbReference type="PIRSF" id="PIRSF006769">
    <property type="entry name" value="RibD"/>
    <property type="match status" value="1"/>
</dbReference>
<gene>
    <name evidence="18" type="primary">ribD</name>
    <name evidence="18" type="ORF">M9189_01700</name>
</gene>
<feature type="binding site" evidence="15">
    <location>
        <position position="294"/>
    </location>
    <ligand>
        <name>substrate</name>
    </ligand>
</feature>
<keyword evidence="6 13" id="KW-0686">Riboflavin biosynthesis</keyword>
<dbReference type="InterPro" id="IPR004794">
    <property type="entry name" value="Eubact_RibD"/>
</dbReference>
<feature type="binding site" evidence="15">
    <location>
        <position position="219"/>
    </location>
    <ligand>
        <name>substrate</name>
    </ligand>
</feature>
<dbReference type="PROSITE" id="PS00903">
    <property type="entry name" value="CYT_DCMP_DEAMINASES_1"/>
    <property type="match status" value="1"/>
</dbReference>
<reference evidence="18" key="2">
    <citation type="submission" date="2022-06" db="EMBL/GenBank/DDBJ databases">
        <title>Xiashengella guii gen. nov. sp. nov., a bacterium isolated form anaerobic digestion tank.</title>
        <authorList>
            <person name="Huang H."/>
        </authorList>
    </citation>
    <scope>NUCLEOTIDE SEQUENCE</scope>
    <source>
        <strain evidence="18">Ai-910</strain>
    </source>
</reference>
<feature type="binding site" evidence="15">
    <location>
        <position position="212"/>
    </location>
    <ligand>
        <name>NADP(+)</name>
        <dbReference type="ChEBI" id="CHEBI:58349"/>
    </ligand>
</feature>
<keyword evidence="7 13" id="KW-0479">Metal-binding</keyword>
<dbReference type="PROSITE" id="PS51747">
    <property type="entry name" value="CYT_DCMP_DEAMINASES_2"/>
    <property type="match status" value="1"/>
</dbReference>
<dbReference type="GO" id="GO:0008270">
    <property type="term" value="F:zinc ion binding"/>
    <property type="evidence" value="ECO:0007669"/>
    <property type="project" value="InterPro"/>
</dbReference>
<comment type="pathway">
    <text evidence="2 13">Cofactor biosynthesis; riboflavin biosynthesis; 5-amino-6-(D-ribitylamino)uracil from GTP: step 2/4.</text>
</comment>
<evidence type="ECO:0000256" key="7">
    <source>
        <dbReference type="ARBA" id="ARBA00022723"/>
    </source>
</evidence>
<dbReference type="EC" id="3.5.4.26" evidence="13"/>
<keyword evidence="19" id="KW-1185">Reference proteome</keyword>
<dbReference type="PANTHER" id="PTHR38011">
    <property type="entry name" value="DIHYDROFOLATE REDUCTASE FAMILY PROTEIN (AFU_ORTHOLOGUE AFUA_8G06820)"/>
    <property type="match status" value="1"/>
</dbReference>
<dbReference type="EC" id="1.1.1.193" evidence="13"/>
<comment type="catalytic activity">
    <reaction evidence="13">
        <text>5-amino-6-(5-phospho-D-ribitylamino)uracil + NADP(+) = 5-amino-6-(5-phospho-D-ribosylamino)uracil + NADPH + H(+)</text>
        <dbReference type="Rhea" id="RHEA:17845"/>
        <dbReference type="ChEBI" id="CHEBI:15378"/>
        <dbReference type="ChEBI" id="CHEBI:57783"/>
        <dbReference type="ChEBI" id="CHEBI:58349"/>
        <dbReference type="ChEBI" id="CHEBI:58421"/>
        <dbReference type="ChEBI" id="CHEBI:58453"/>
        <dbReference type="EC" id="1.1.1.193"/>
    </reaction>
</comment>